<protein>
    <submittedName>
        <fullName evidence="1">Uncharacterized protein</fullName>
    </submittedName>
</protein>
<reference evidence="2" key="1">
    <citation type="submission" date="2010-08" db="EMBL/GenBank/DDBJ databases">
        <authorList>
            <consortium name="Caenorhabditis japonica Sequencing Consortium"/>
            <person name="Wilson R.K."/>
        </authorList>
    </citation>
    <scope>NUCLEOTIDE SEQUENCE [LARGE SCALE GENOMIC DNA]</scope>
    <source>
        <strain evidence="2">DF5081</strain>
    </source>
</reference>
<evidence type="ECO:0000313" key="2">
    <source>
        <dbReference type="Proteomes" id="UP000005237"/>
    </source>
</evidence>
<proteinExistence type="predicted"/>
<dbReference type="AlphaFoldDB" id="A0A8R1EPN1"/>
<organism evidence="1 2">
    <name type="scientific">Caenorhabditis japonica</name>
    <dbReference type="NCBI Taxonomy" id="281687"/>
    <lineage>
        <taxon>Eukaryota</taxon>
        <taxon>Metazoa</taxon>
        <taxon>Ecdysozoa</taxon>
        <taxon>Nematoda</taxon>
        <taxon>Chromadorea</taxon>
        <taxon>Rhabditida</taxon>
        <taxon>Rhabditina</taxon>
        <taxon>Rhabditomorpha</taxon>
        <taxon>Rhabditoidea</taxon>
        <taxon>Rhabditidae</taxon>
        <taxon>Peloderinae</taxon>
        <taxon>Caenorhabditis</taxon>
    </lineage>
</organism>
<dbReference type="EnsemblMetazoa" id="CJA39959.1">
    <property type="protein sequence ID" value="CJA39959.1"/>
    <property type="gene ID" value="WBGene00215807"/>
</dbReference>
<name>A0A8R1EPN1_CAEJA</name>
<dbReference type="Proteomes" id="UP000005237">
    <property type="component" value="Unassembled WGS sequence"/>
</dbReference>
<reference evidence="1" key="2">
    <citation type="submission" date="2022-06" db="UniProtKB">
        <authorList>
            <consortium name="EnsemblMetazoa"/>
        </authorList>
    </citation>
    <scope>IDENTIFICATION</scope>
    <source>
        <strain evidence="1">DF5081</strain>
    </source>
</reference>
<keyword evidence="2" id="KW-1185">Reference proteome</keyword>
<evidence type="ECO:0000313" key="1">
    <source>
        <dbReference type="EnsemblMetazoa" id="CJA39959.1"/>
    </source>
</evidence>
<sequence length="70" mass="8164">MKDVRQAIQLDCVEKFLNQFLSDYYGPIQSESGPRKETDEMKEVPKWETPCRRLAKFSPILSGFLIEIRG</sequence>
<accession>A0A8R1EPN1</accession>